<organism evidence="2 3">
    <name type="scientific">Gossypium stocksii</name>
    <dbReference type="NCBI Taxonomy" id="47602"/>
    <lineage>
        <taxon>Eukaryota</taxon>
        <taxon>Viridiplantae</taxon>
        <taxon>Streptophyta</taxon>
        <taxon>Embryophyta</taxon>
        <taxon>Tracheophyta</taxon>
        <taxon>Spermatophyta</taxon>
        <taxon>Magnoliopsida</taxon>
        <taxon>eudicotyledons</taxon>
        <taxon>Gunneridae</taxon>
        <taxon>Pentapetalae</taxon>
        <taxon>rosids</taxon>
        <taxon>malvids</taxon>
        <taxon>Malvales</taxon>
        <taxon>Malvaceae</taxon>
        <taxon>Malvoideae</taxon>
        <taxon>Gossypium</taxon>
    </lineage>
</organism>
<protein>
    <recommendedName>
        <fullName evidence="1">RNase H type-1 domain-containing protein</fullName>
    </recommendedName>
</protein>
<dbReference type="PANTHER" id="PTHR47074:SF61">
    <property type="entry name" value="RNASE H TYPE-1 DOMAIN-CONTAINING PROTEIN"/>
    <property type="match status" value="1"/>
</dbReference>
<evidence type="ECO:0000259" key="1">
    <source>
        <dbReference type="Pfam" id="PF13456"/>
    </source>
</evidence>
<dbReference type="AlphaFoldDB" id="A0A9D4A7Z6"/>
<dbReference type="InterPro" id="IPR002156">
    <property type="entry name" value="RNaseH_domain"/>
</dbReference>
<dbReference type="GO" id="GO:0004523">
    <property type="term" value="F:RNA-DNA hybrid ribonuclease activity"/>
    <property type="evidence" value="ECO:0007669"/>
    <property type="project" value="InterPro"/>
</dbReference>
<accession>A0A9D4A7Z6</accession>
<dbReference type="InterPro" id="IPR012337">
    <property type="entry name" value="RNaseH-like_sf"/>
</dbReference>
<comment type="caution">
    <text evidence="2">The sequence shown here is derived from an EMBL/GenBank/DDBJ whole genome shotgun (WGS) entry which is preliminary data.</text>
</comment>
<evidence type="ECO:0000313" key="2">
    <source>
        <dbReference type="EMBL" id="KAH1096605.1"/>
    </source>
</evidence>
<dbReference type="InterPro" id="IPR052929">
    <property type="entry name" value="RNase_H-like_EbsB-rel"/>
</dbReference>
<dbReference type="CDD" id="cd06222">
    <property type="entry name" value="RNase_H_like"/>
    <property type="match status" value="1"/>
</dbReference>
<proteinExistence type="predicted"/>
<dbReference type="InterPro" id="IPR036397">
    <property type="entry name" value="RNaseH_sf"/>
</dbReference>
<dbReference type="PANTHER" id="PTHR47074">
    <property type="entry name" value="BNAC02G40300D PROTEIN"/>
    <property type="match status" value="1"/>
</dbReference>
<dbReference type="SUPFAM" id="SSF53098">
    <property type="entry name" value="Ribonuclease H-like"/>
    <property type="match status" value="1"/>
</dbReference>
<dbReference type="Pfam" id="PF13456">
    <property type="entry name" value="RVT_3"/>
    <property type="match status" value="1"/>
</dbReference>
<dbReference type="Proteomes" id="UP000828251">
    <property type="component" value="Unassembled WGS sequence"/>
</dbReference>
<dbReference type="EMBL" id="JAIQCV010000005">
    <property type="protein sequence ID" value="KAH1096605.1"/>
    <property type="molecule type" value="Genomic_DNA"/>
</dbReference>
<keyword evidence="3" id="KW-1185">Reference proteome</keyword>
<reference evidence="2 3" key="1">
    <citation type="journal article" date="2021" name="Plant Biotechnol. J.">
        <title>Multi-omics assisted identification of the key and species-specific regulatory components of drought-tolerant mechanisms in Gossypium stocksii.</title>
        <authorList>
            <person name="Yu D."/>
            <person name="Ke L."/>
            <person name="Zhang D."/>
            <person name="Wu Y."/>
            <person name="Sun Y."/>
            <person name="Mei J."/>
            <person name="Sun J."/>
            <person name="Sun Y."/>
        </authorList>
    </citation>
    <scope>NUCLEOTIDE SEQUENCE [LARGE SCALE GENOMIC DNA]</scope>
    <source>
        <strain evidence="3">cv. E1</strain>
        <tissue evidence="2">Leaf</tissue>
    </source>
</reference>
<name>A0A9D4A7Z6_9ROSI</name>
<evidence type="ECO:0000313" key="3">
    <source>
        <dbReference type="Proteomes" id="UP000828251"/>
    </source>
</evidence>
<dbReference type="OrthoDB" id="999700at2759"/>
<dbReference type="GO" id="GO:0003676">
    <property type="term" value="F:nucleic acid binding"/>
    <property type="evidence" value="ECO:0007669"/>
    <property type="project" value="InterPro"/>
</dbReference>
<sequence length="209" mass="23712">MEFRDWLKFIFESSSIDTCRVITCALWAIWTCRNKFIHEGVVQTGAQIASFVKNFLQELDGFERSIPVERLCVANWVASTGRRLKINFDAAYDKQRKESCSGLVVRNGKAEIICSKSVMNVNIPSAFAAEGTACVQALQLGVSFGLREVEIEGDSRSVIRKLQDEKEDRFEIAGFIHESKNLSLIFQSCIFLFTNREANKRLQLNLSEN</sequence>
<gene>
    <name evidence="2" type="ORF">J1N35_013526</name>
</gene>
<feature type="domain" description="RNase H type-1" evidence="1">
    <location>
        <begin position="87"/>
        <end position="200"/>
    </location>
</feature>
<dbReference type="Gene3D" id="3.30.420.10">
    <property type="entry name" value="Ribonuclease H-like superfamily/Ribonuclease H"/>
    <property type="match status" value="1"/>
</dbReference>
<dbReference type="InterPro" id="IPR044730">
    <property type="entry name" value="RNase_H-like_dom_plant"/>
</dbReference>